<dbReference type="Proteomes" id="UP000242502">
    <property type="component" value="Unassembled WGS sequence"/>
</dbReference>
<dbReference type="InterPro" id="IPR036397">
    <property type="entry name" value="RNaseH_sf"/>
</dbReference>
<dbReference type="AlphaFoldDB" id="A0A1D2QNP3"/>
<sequence>MGECVGLDAIERRLGGMKRYILTYIDEVSDYAIAMAVPQLTSHTAKRFFETCFKLTPYTIEQVITDNGLRFESSIFKQKLAL</sequence>
<proteinExistence type="predicted"/>
<dbReference type="STRING" id="62101.AB835_10075"/>
<dbReference type="SUPFAM" id="SSF53098">
    <property type="entry name" value="Ribonuclease H-like"/>
    <property type="match status" value="1"/>
</dbReference>
<reference evidence="1 2" key="1">
    <citation type="journal article" date="2016" name="Appl. Environ. Microbiol.">
        <title>Lack of Overt Genome Reduction in the Bryostatin-Producing Bryozoan Symbiont "Candidatus Endobugula sertula".</title>
        <authorList>
            <person name="Miller I.J."/>
            <person name="Vanee N."/>
            <person name="Fong S.S."/>
            <person name="Lim-Fong G.E."/>
            <person name="Kwan J.C."/>
        </authorList>
    </citation>
    <scope>NUCLEOTIDE SEQUENCE [LARGE SCALE GENOMIC DNA]</scope>
    <source>
        <strain evidence="1">AB1-4</strain>
    </source>
</reference>
<gene>
    <name evidence="1" type="ORF">AB835_10075</name>
</gene>
<evidence type="ECO:0000313" key="1">
    <source>
        <dbReference type="EMBL" id="ODS23180.1"/>
    </source>
</evidence>
<dbReference type="InterPro" id="IPR012337">
    <property type="entry name" value="RNaseH-like_sf"/>
</dbReference>
<evidence type="ECO:0008006" key="3">
    <source>
        <dbReference type="Google" id="ProtNLM"/>
    </source>
</evidence>
<dbReference type="GO" id="GO:0003676">
    <property type="term" value="F:nucleic acid binding"/>
    <property type="evidence" value="ECO:0007669"/>
    <property type="project" value="InterPro"/>
</dbReference>
<evidence type="ECO:0000313" key="2">
    <source>
        <dbReference type="Proteomes" id="UP000242502"/>
    </source>
</evidence>
<dbReference type="EMBL" id="MDLC01000036">
    <property type="protein sequence ID" value="ODS23180.1"/>
    <property type="molecule type" value="Genomic_DNA"/>
</dbReference>
<organism evidence="1 2">
    <name type="scientific">Candidatus Endobugula sertula</name>
    <name type="common">Bugula neritina bacterial symbiont</name>
    <dbReference type="NCBI Taxonomy" id="62101"/>
    <lineage>
        <taxon>Bacteria</taxon>
        <taxon>Pseudomonadati</taxon>
        <taxon>Pseudomonadota</taxon>
        <taxon>Gammaproteobacteria</taxon>
        <taxon>Cellvibrionales</taxon>
        <taxon>Cellvibrionaceae</taxon>
        <taxon>Candidatus Endobugula</taxon>
    </lineage>
</organism>
<dbReference type="Gene3D" id="3.30.420.10">
    <property type="entry name" value="Ribonuclease H-like superfamily/Ribonuclease H"/>
    <property type="match status" value="1"/>
</dbReference>
<protein>
    <recommendedName>
        <fullName evidence="3">Integrase catalytic domain-containing protein</fullName>
    </recommendedName>
</protein>
<comment type="caution">
    <text evidence="1">The sequence shown here is derived from an EMBL/GenBank/DDBJ whole genome shotgun (WGS) entry which is preliminary data.</text>
</comment>
<accession>A0A1D2QNP3</accession>
<name>A0A1D2QNP3_9GAMM</name>